<feature type="binding site" evidence="3">
    <location>
        <position position="110"/>
    </location>
    <ligand>
        <name>Zn(2+)</name>
        <dbReference type="ChEBI" id="CHEBI:29105"/>
    </ligand>
</feature>
<feature type="binding site" evidence="3">
    <location>
        <position position="56"/>
    </location>
    <ligand>
        <name>Zn(2+)</name>
        <dbReference type="ChEBI" id="CHEBI:29105"/>
    </ligand>
</feature>
<dbReference type="InterPro" id="IPR036874">
    <property type="entry name" value="Carbonic_anhydrase_sf"/>
</dbReference>
<dbReference type="Proteomes" id="UP000270649">
    <property type="component" value="Unassembled WGS sequence"/>
</dbReference>
<reference evidence="4 7" key="2">
    <citation type="submission" date="2021-01" db="EMBL/GenBank/DDBJ databases">
        <title>Complete genome sequences of Corynebacterium macginleyi strains isolated from infectious keratitis.</title>
        <authorList>
            <person name="Sagerfors S."/>
            <person name="Poehlein A."/>
            <person name="Soderquist B."/>
            <person name="Bruggemann H."/>
        </authorList>
    </citation>
    <scope>NUCLEOTIDE SEQUENCE [LARGE SCALE GENOMIC DNA]</scope>
    <source>
        <strain evidence="4 7">12T220</strain>
    </source>
</reference>
<dbReference type="SUPFAM" id="SSF53056">
    <property type="entry name" value="beta-carbonic anhydrase, cab"/>
    <property type="match status" value="1"/>
</dbReference>
<comment type="caution">
    <text evidence="5">The sequence shown here is derived from an EMBL/GenBank/DDBJ whole genome shotgun (WGS) entry which is preliminary data.</text>
</comment>
<evidence type="ECO:0000313" key="5">
    <source>
        <dbReference type="EMBL" id="RMB62592.1"/>
    </source>
</evidence>
<name>A0A3M0GIZ5_9CORY</name>
<feature type="binding site" evidence="3">
    <location>
        <position position="54"/>
    </location>
    <ligand>
        <name>Zn(2+)</name>
        <dbReference type="ChEBI" id="CHEBI:29105"/>
    </ligand>
</feature>
<reference evidence="5 6" key="1">
    <citation type="submission" date="2018-10" db="EMBL/GenBank/DDBJ databases">
        <title>Corynebacterium macginleyi genome sequencing and assembly of the type strain and two clinical samples.</title>
        <authorList>
            <person name="Bernier A.-M."/>
            <person name="Bernard K."/>
        </authorList>
    </citation>
    <scope>NUCLEOTIDE SEQUENCE [LARGE SCALE GENOMIC DNA]</scope>
    <source>
        <strain evidence="5 6">NML 120205</strain>
    </source>
</reference>
<keyword evidence="3" id="KW-0479">Metal-binding</keyword>
<dbReference type="RefSeq" id="WP_121911521.1">
    <property type="nucleotide sequence ID" value="NZ_CP068291.1"/>
</dbReference>
<keyword evidence="7" id="KW-1185">Reference proteome</keyword>
<dbReference type="PANTHER" id="PTHR11002:SF79">
    <property type="entry name" value="CARBONIC ANHYDRASE 2"/>
    <property type="match status" value="1"/>
</dbReference>
<evidence type="ECO:0000256" key="3">
    <source>
        <dbReference type="PIRSR" id="PIRSR601765-1"/>
    </source>
</evidence>
<evidence type="ECO:0000313" key="6">
    <source>
        <dbReference type="Proteomes" id="UP000270649"/>
    </source>
</evidence>
<dbReference type="Gene3D" id="3.40.1050.10">
    <property type="entry name" value="Carbonic anhydrase"/>
    <property type="match status" value="1"/>
</dbReference>
<dbReference type="EMBL" id="REGC01000004">
    <property type="protein sequence ID" value="RMB62592.1"/>
    <property type="molecule type" value="Genomic_DNA"/>
</dbReference>
<gene>
    <name evidence="5" type="ORF">D9543_04580</name>
    <name evidence="4" type="ORF">GWO63_009010</name>
</gene>
<dbReference type="OrthoDB" id="9797527at2"/>
<dbReference type="Pfam" id="PF00484">
    <property type="entry name" value="Pro_CA"/>
    <property type="match status" value="1"/>
</dbReference>
<proteinExistence type="inferred from homology"/>
<feature type="binding site" evidence="3">
    <location>
        <position position="107"/>
    </location>
    <ligand>
        <name>Zn(2+)</name>
        <dbReference type="ChEBI" id="CHEBI:29105"/>
    </ligand>
</feature>
<evidence type="ECO:0000256" key="1">
    <source>
        <dbReference type="ARBA" id="ARBA00006217"/>
    </source>
</evidence>
<keyword evidence="3" id="KW-0862">Zinc</keyword>
<sequence>MPLSNVAHEPQAVWEALQAGNQRVIDGTIMDLNKIYQREGLTTGQDPRVVVLACSDSRVPIEHIFNIGFGDAFVIRTAGHILDASVLASLDYALDHLHPNLLVVLGHQSCGAVAAAVDFVRGGELPIGLQRPIIEKVATSAWTAGHNATLADVERKHTLQTVTQVVASIPNVRKQLDDGSFGIVGARYLLEDSRVEPLHSHGVDLTRGAGLADPGVSAT</sequence>
<dbReference type="GO" id="GO:0004089">
    <property type="term" value="F:carbonate dehydratase activity"/>
    <property type="evidence" value="ECO:0007669"/>
    <property type="project" value="InterPro"/>
</dbReference>
<protein>
    <submittedName>
        <fullName evidence="5">Carbonic anhydrase</fullName>
    </submittedName>
</protein>
<dbReference type="InterPro" id="IPR001765">
    <property type="entry name" value="Carbonic_anhydrase"/>
</dbReference>
<dbReference type="GeneID" id="92747001"/>
<dbReference type="SMART" id="SM00947">
    <property type="entry name" value="Pro_CA"/>
    <property type="match status" value="1"/>
</dbReference>
<comment type="cofactor">
    <cofactor evidence="3">
        <name>Zn(2+)</name>
        <dbReference type="ChEBI" id="CHEBI:29105"/>
    </cofactor>
    <text evidence="3">Binds 1 zinc ion per subunit.</text>
</comment>
<evidence type="ECO:0000313" key="7">
    <source>
        <dbReference type="Proteomes" id="UP001518680"/>
    </source>
</evidence>
<dbReference type="GO" id="GO:0008270">
    <property type="term" value="F:zinc ion binding"/>
    <property type="evidence" value="ECO:0007669"/>
    <property type="project" value="InterPro"/>
</dbReference>
<comment type="similarity">
    <text evidence="1">Belongs to the beta-class carbonic anhydrase family.</text>
</comment>
<dbReference type="PANTHER" id="PTHR11002">
    <property type="entry name" value="CARBONIC ANHYDRASE"/>
    <property type="match status" value="1"/>
</dbReference>
<evidence type="ECO:0000313" key="4">
    <source>
        <dbReference type="EMBL" id="MBM0244390.1"/>
    </source>
</evidence>
<organism evidence="5 6">
    <name type="scientific">Corynebacterium macginleyi</name>
    <dbReference type="NCBI Taxonomy" id="38290"/>
    <lineage>
        <taxon>Bacteria</taxon>
        <taxon>Bacillati</taxon>
        <taxon>Actinomycetota</taxon>
        <taxon>Actinomycetes</taxon>
        <taxon>Mycobacteriales</taxon>
        <taxon>Corynebacteriaceae</taxon>
        <taxon>Corynebacterium</taxon>
    </lineage>
</organism>
<dbReference type="AlphaFoldDB" id="A0A3M0GIZ5"/>
<dbReference type="EMBL" id="JAACBX020000002">
    <property type="protein sequence ID" value="MBM0244390.1"/>
    <property type="molecule type" value="Genomic_DNA"/>
</dbReference>
<comment type="function">
    <text evidence="2">Catalyzes the reversible hydration of carbon dioxide to form bicarbonate.</text>
</comment>
<accession>A0A3M0GIZ5</accession>
<evidence type="ECO:0000256" key="2">
    <source>
        <dbReference type="ARBA" id="ARBA00024993"/>
    </source>
</evidence>
<dbReference type="Proteomes" id="UP001518680">
    <property type="component" value="Unassembled WGS sequence"/>
</dbReference>